<dbReference type="FunFam" id="1.10.240.10:FF:000001">
    <property type="entry name" value="Tyrosine--tRNA ligase"/>
    <property type="match status" value="1"/>
</dbReference>
<comment type="similarity">
    <text evidence="10 11">Belongs to the class-I aminoacyl-tRNA synthetase family. TyrS type 1 subfamily.</text>
</comment>
<name>G9A6P7_SINF1</name>
<dbReference type="InterPro" id="IPR036986">
    <property type="entry name" value="S4_RNA-bd_sf"/>
</dbReference>
<evidence type="ECO:0000256" key="13">
    <source>
        <dbReference type="SAM" id="MobiDB-lite"/>
    </source>
</evidence>
<dbReference type="STRING" id="1117943.SFHH103_01429"/>
<feature type="domain" description="Tyrosine--tRNA ligase SYY-like C-terminal" evidence="14">
    <location>
        <begin position="463"/>
        <end position="544"/>
    </location>
</feature>
<comment type="function">
    <text evidence="11">Catalyzes the attachment of tyrosine to tRNA(Tyr) in a two-step reaction: tyrosine is first activated by ATP to form Tyr-AMP and then transferred to the acceptor end of tRNA(Tyr).</text>
</comment>
<protein>
    <recommendedName>
        <fullName evidence="11">Tyrosine--tRNA ligase</fullName>
        <ecNumber evidence="11">6.1.1.1</ecNumber>
    </recommendedName>
    <alternativeName>
        <fullName evidence="11">Tyrosyl-tRNA synthetase</fullName>
        <shortName evidence="11">TyrRS</shortName>
    </alternativeName>
</protein>
<feature type="compositionally biased region" description="Basic residues" evidence="13">
    <location>
        <begin position="59"/>
        <end position="71"/>
    </location>
</feature>
<dbReference type="GO" id="GO:0006437">
    <property type="term" value="P:tyrosyl-tRNA aminoacylation"/>
    <property type="evidence" value="ECO:0007669"/>
    <property type="project" value="UniProtKB-UniRule"/>
</dbReference>
<dbReference type="GO" id="GO:0004831">
    <property type="term" value="F:tyrosine-tRNA ligase activity"/>
    <property type="evidence" value="ECO:0007669"/>
    <property type="project" value="UniProtKB-UniRule"/>
</dbReference>
<reference evidence="15 16" key="1">
    <citation type="journal article" date="2012" name="J. Bacteriol.">
        <title>Genome sequence of the soybean symbiont Sinorhizobium fredii HH103.</title>
        <authorList>
            <person name="Weidner S."/>
            <person name="Becker A."/>
            <person name="Bonilla I."/>
            <person name="Jaenicke S."/>
            <person name="Lloret J."/>
            <person name="Margaret I."/>
            <person name="Puhler A."/>
            <person name="Ruiz-Sainz J.E."/>
            <person name="Schneiker-Bekel S."/>
            <person name="Szczepanowski R."/>
            <person name="Vinardell J.M."/>
            <person name="Zehner S."/>
            <person name="Gottfert M."/>
        </authorList>
    </citation>
    <scope>NUCLEOTIDE SEQUENCE [LARGE SCALE GENOMIC DNA]</scope>
    <source>
        <strain evidence="15 16">HH103</strain>
    </source>
</reference>
<feature type="binding site" evidence="11">
    <location>
        <position position="369"/>
    </location>
    <ligand>
        <name>ATP</name>
        <dbReference type="ChEBI" id="CHEBI:30616"/>
    </ligand>
</feature>
<dbReference type="GO" id="GO:0003723">
    <property type="term" value="F:RNA binding"/>
    <property type="evidence" value="ECO:0007669"/>
    <property type="project" value="UniProtKB-KW"/>
</dbReference>
<dbReference type="GO" id="GO:0005524">
    <property type="term" value="F:ATP binding"/>
    <property type="evidence" value="ECO:0007669"/>
    <property type="project" value="UniProtKB-UniRule"/>
</dbReference>
<dbReference type="GO" id="GO:0005829">
    <property type="term" value="C:cytosol"/>
    <property type="evidence" value="ECO:0007669"/>
    <property type="project" value="TreeGrafter"/>
</dbReference>
<dbReference type="EC" id="6.1.1.1" evidence="11"/>
<evidence type="ECO:0000256" key="6">
    <source>
        <dbReference type="ARBA" id="ARBA00022884"/>
    </source>
</evidence>
<dbReference type="CDD" id="cd00165">
    <property type="entry name" value="S4"/>
    <property type="match status" value="1"/>
</dbReference>
<dbReference type="PRINTS" id="PR01040">
    <property type="entry name" value="TRNASYNTHTYR"/>
</dbReference>
<dbReference type="AlphaFoldDB" id="G9A6P7"/>
<evidence type="ECO:0000256" key="1">
    <source>
        <dbReference type="ARBA" id="ARBA00004496"/>
    </source>
</evidence>
<evidence type="ECO:0000256" key="8">
    <source>
        <dbReference type="ARBA" id="ARBA00023146"/>
    </source>
</evidence>
<dbReference type="PANTHER" id="PTHR11766:SF0">
    <property type="entry name" value="TYROSINE--TRNA LIGASE, MITOCHONDRIAL"/>
    <property type="match status" value="1"/>
</dbReference>
<dbReference type="Proteomes" id="UP000007735">
    <property type="component" value="Chromosome"/>
</dbReference>
<feature type="compositionally biased region" description="Polar residues" evidence="13">
    <location>
        <begin position="75"/>
        <end position="88"/>
    </location>
</feature>
<keyword evidence="5 11" id="KW-0067">ATP-binding</keyword>
<comment type="subunit">
    <text evidence="11">Homodimer.</text>
</comment>
<keyword evidence="3 11" id="KW-0436">Ligase</keyword>
<comment type="catalytic activity">
    <reaction evidence="9 11">
        <text>tRNA(Tyr) + L-tyrosine + ATP = L-tyrosyl-tRNA(Tyr) + AMP + diphosphate + H(+)</text>
        <dbReference type="Rhea" id="RHEA:10220"/>
        <dbReference type="Rhea" id="RHEA-COMP:9706"/>
        <dbReference type="Rhea" id="RHEA-COMP:9707"/>
        <dbReference type="ChEBI" id="CHEBI:15378"/>
        <dbReference type="ChEBI" id="CHEBI:30616"/>
        <dbReference type="ChEBI" id="CHEBI:33019"/>
        <dbReference type="ChEBI" id="CHEBI:58315"/>
        <dbReference type="ChEBI" id="CHEBI:78442"/>
        <dbReference type="ChEBI" id="CHEBI:78536"/>
        <dbReference type="ChEBI" id="CHEBI:456215"/>
        <dbReference type="EC" id="6.1.1.1"/>
    </reaction>
</comment>
<dbReference type="InterPro" id="IPR054608">
    <property type="entry name" value="SYY-like_C"/>
</dbReference>
<dbReference type="InterPro" id="IPR024107">
    <property type="entry name" value="Tyr-tRNA-ligase_bac_1"/>
</dbReference>
<keyword evidence="8 11" id="KW-0030">Aminoacyl-tRNA synthetase</keyword>
<dbReference type="HAMAP" id="MF_02006">
    <property type="entry name" value="Tyr_tRNA_synth_type1"/>
    <property type="match status" value="1"/>
</dbReference>
<dbReference type="Gene3D" id="3.40.50.620">
    <property type="entry name" value="HUPs"/>
    <property type="match status" value="1"/>
</dbReference>
<evidence type="ECO:0000256" key="12">
    <source>
        <dbReference type="PROSITE-ProRule" id="PRU00182"/>
    </source>
</evidence>
<keyword evidence="2 11" id="KW-0963">Cytoplasm</keyword>
<evidence type="ECO:0000256" key="5">
    <source>
        <dbReference type="ARBA" id="ARBA00022840"/>
    </source>
</evidence>
<dbReference type="Pfam" id="PF22421">
    <property type="entry name" value="SYY_C-terminal"/>
    <property type="match status" value="1"/>
</dbReference>
<accession>G9A6P7</accession>
<dbReference type="HOGENOM" id="CLU_024003_0_3_5"/>
<evidence type="ECO:0000256" key="2">
    <source>
        <dbReference type="ARBA" id="ARBA00022490"/>
    </source>
</evidence>
<evidence type="ECO:0000256" key="7">
    <source>
        <dbReference type="ARBA" id="ARBA00022917"/>
    </source>
</evidence>
<feature type="binding site" evidence="11">
    <location>
        <position position="306"/>
    </location>
    <ligand>
        <name>L-tyrosine</name>
        <dbReference type="ChEBI" id="CHEBI:58315"/>
    </ligand>
</feature>
<evidence type="ECO:0000256" key="4">
    <source>
        <dbReference type="ARBA" id="ARBA00022741"/>
    </source>
</evidence>
<dbReference type="NCBIfam" id="TIGR00234">
    <property type="entry name" value="tyrS"/>
    <property type="match status" value="1"/>
</dbReference>
<evidence type="ECO:0000313" key="16">
    <source>
        <dbReference type="Proteomes" id="UP000007735"/>
    </source>
</evidence>
<sequence>MSLLPLRACTSGPARVPPVHRAARPSCGSTWHPLVPASDGPGSAAHRHTRLTVLFERSSRRRSRRGRHRFHPCSCHSSGRSPSTPCPSMSSAPFRFHRSYQNAAQAKTCTFAKTVINAGRTHPKRRKRQLMSEFKSDFLRTLHERGFIQQTSDDTGLDELFRKETVTAYIGFDPTAPSLHAGGLIQIMMLHWLQATGHRAISLMGGGTGMVGDPSFKDEARQLMTPETIAANIASIKTVFSNYLRYGDGQTDALMINNAEWLLGINYLEFLRDVGRHFSVNRMLSFDSVKTRLDREQSLSFLEFNYMILQAYDFVELNKRYDCRLQMGGSDQWGNIINGIDLGHRMGTPQLYALTSPLLTTASGAKMGKSVNGAIWLNPDMLGPYDFWQYWRNTEDADVTRFLKLYTTLSMPEIARLSKLGGSEINEVKKILATEITAMLHGRAAAEQAAETARKTFEEGALAEDLPSIEVPAPELDSGLGLLTLVVRAGLAASNGEARRHVQGGAVRLNDEQINDERRVVGSGDVTGDGVIKLSLGKKKHMLVRPV</sequence>
<evidence type="ECO:0000259" key="14">
    <source>
        <dbReference type="Pfam" id="PF22421"/>
    </source>
</evidence>
<dbReference type="InterPro" id="IPR002305">
    <property type="entry name" value="aa-tRNA-synth_Ic"/>
</dbReference>
<feature type="short sequence motif" description="'KMSKS' region" evidence="11">
    <location>
        <begin position="366"/>
        <end position="370"/>
    </location>
</feature>
<dbReference type="Gene3D" id="3.10.290.10">
    <property type="entry name" value="RNA-binding S4 domain"/>
    <property type="match status" value="1"/>
</dbReference>
<keyword evidence="4 11" id="KW-0547">Nucleotide-binding</keyword>
<gene>
    <name evidence="11 15" type="primary">tyrS</name>
    <name evidence="15" type="ordered locus">SFHH103_01429</name>
</gene>
<keyword evidence="7 11" id="KW-0648">Protein biosynthesis</keyword>
<dbReference type="PANTHER" id="PTHR11766">
    <property type="entry name" value="TYROSYL-TRNA SYNTHETASE"/>
    <property type="match status" value="1"/>
</dbReference>
<dbReference type="InterPro" id="IPR024088">
    <property type="entry name" value="Tyr-tRNA-ligase_bac-type"/>
</dbReference>
<comment type="subcellular location">
    <subcellularLocation>
        <location evidence="1 11">Cytoplasm</location>
    </subcellularLocation>
</comment>
<dbReference type="eggNOG" id="COG0162">
    <property type="taxonomic scope" value="Bacteria"/>
</dbReference>
<dbReference type="PROSITE" id="PS50889">
    <property type="entry name" value="S4"/>
    <property type="match status" value="1"/>
</dbReference>
<dbReference type="CDD" id="cd00805">
    <property type="entry name" value="TyrRS_core"/>
    <property type="match status" value="1"/>
</dbReference>
<feature type="binding site" evidence="11">
    <location>
        <position position="310"/>
    </location>
    <ligand>
        <name>L-tyrosine</name>
        <dbReference type="ChEBI" id="CHEBI:58315"/>
    </ligand>
</feature>
<keyword evidence="6 12" id="KW-0694">RNA-binding</keyword>
<dbReference type="InterPro" id="IPR014729">
    <property type="entry name" value="Rossmann-like_a/b/a_fold"/>
</dbReference>
<dbReference type="PATRIC" id="fig|380.5.peg.1512"/>
<proteinExistence type="inferred from homology"/>
<feature type="region of interest" description="Disordered" evidence="13">
    <location>
        <begin position="58"/>
        <end position="88"/>
    </location>
</feature>
<feature type="binding site" evidence="11">
    <location>
        <position position="169"/>
    </location>
    <ligand>
        <name>L-tyrosine</name>
        <dbReference type="ChEBI" id="CHEBI:58315"/>
    </ligand>
</feature>
<dbReference type="SUPFAM" id="SSF52374">
    <property type="entry name" value="Nucleotidylyl transferase"/>
    <property type="match status" value="1"/>
</dbReference>
<dbReference type="Pfam" id="PF00579">
    <property type="entry name" value="tRNA-synt_1b"/>
    <property type="match status" value="1"/>
</dbReference>
<dbReference type="KEGG" id="sfh:SFHH103_01429"/>
<organism evidence="15 16">
    <name type="scientific">Sinorhizobium fredii (strain HH103)</name>
    <dbReference type="NCBI Taxonomy" id="1117943"/>
    <lineage>
        <taxon>Bacteria</taxon>
        <taxon>Pseudomonadati</taxon>
        <taxon>Pseudomonadota</taxon>
        <taxon>Alphaproteobacteria</taxon>
        <taxon>Hyphomicrobiales</taxon>
        <taxon>Rhizobiaceae</taxon>
        <taxon>Sinorhizobium/Ensifer group</taxon>
        <taxon>Sinorhizobium</taxon>
    </lineage>
</organism>
<evidence type="ECO:0000256" key="9">
    <source>
        <dbReference type="ARBA" id="ARBA00048248"/>
    </source>
</evidence>
<dbReference type="SUPFAM" id="SSF55174">
    <property type="entry name" value="Alpha-L RNA-binding motif"/>
    <property type="match status" value="1"/>
</dbReference>
<feature type="short sequence motif" description="'HIGH' region" evidence="11">
    <location>
        <begin position="174"/>
        <end position="183"/>
    </location>
</feature>
<dbReference type="Gene3D" id="1.10.240.10">
    <property type="entry name" value="Tyrosyl-Transfer RNA Synthetase"/>
    <property type="match status" value="1"/>
</dbReference>
<dbReference type="InterPro" id="IPR001412">
    <property type="entry name" value="aa-tRNA-synth_I_CS"/>
</dbReference>
<dbReference type="InterPro" id="IPR002307">
    <property type="entry name" value="Tyr-tRNA-ligase"/>
</dbReference>
<evidence type="ECO:0000256" key="3">
    <source>
        <dbReference type="ARBA" id="ARBA00022598"/>
    </source>
</evidence>
<dbReference type="FunFam" id="3.40.50.620:FF:000008">
    <property type="entry name" value="Tyrosine--tRNA ligase"/>
    <property type="match status" value="1"/>
</dbReference>
<dbReference type="GO" id="GO:0042803">
    <property type="term" value="F:protein homodimerization activity"/>
    <property type="evidence" value="ECO:0007669"/>
    <property type="project" value="UniProtKB-ARBA"/>
</dbReference>
<dbReference type="EMBL" id="HE616890">
    <property type="protein sequence ID" value="CCE95927.1"/>
    <property type="molecule type" value="Genomic_DNA"/>
</dbReference>
<evidence type="ECO:0000256" key="10">
    <source>
        <dbReference type="ARBA" id="ARBA00060965"/>
    </source>
</evidence>
<dbReference type="PROSITE" id="PS00178">
    <property type="entry name" value="AA_TRNA_LIGASE_I"/>
    <property type="match status" value="1"/>
</dbReference>
<evidence type="ECO:0000256" key="11">
    <source>
        <dbReference type="HAMAP-Rule" id="MF_02006"/>
    </source>
</evidence>
<evidence type="ECO:0000313" key="15">
    <source>
        <dbReference type="EMBL" id="CCE95927.1"/>
    </source>
</evidence>